<evidence type="ECO:0000313" key="2">
    <source>
        <dbReference type="EMBL" id="CAE8686299.1"/>
    </source>
</evidence>
<proteinExistence type="predicted"/>
<dbReference type="Proteomes" id="UP000626109">
    <property type="component" value="Unassembled WGS sequence"/>
</dbReference>
<gene>
    <name evidence="2" type="ORF">PGLA2088_LOCUS24909</name>
</gene>
<dbReference type="AlphaFoldDB" id="A0A813JX45"/>
<reference evidence="2" key="1">
    <citation type="submission" date="2021-02" db="EMBL/GenBank/DDBJ databases">
        <authorList>
            <person name="Dougan E. K."/>
            <person name="Rhodes N."/>
            <person name="Thang M."/>
            <person name="Chan C."/>
        </authorList>
    </citation>
    <scope>NUCLEOTIDE SEQUENCE</scope>
</reference>
<evidence type="ECO:0000313" key="3">
    <source>
        <dbReference type="Proteomes" id="UP000626109"/>
    </source>
</evidence>
<feature type="compositionally biased region" description="Low complexity" evidence="1">
    <location>
        <begin position="24"/>
        <end position="34"/>
    </location>
</feature>
<accession>A0A813JX45</accession>
<feature type="non-terminal residue" evidence="2">
    <location>
        <position position="1"/>
    </location>
</feature>
<protein>
    <submittedName>
        <fullName evidence="2">Uncharacterized protein</fullName>
    </submittedName>
</protein>
<evidence type="ECO:0000256" key="1">
    <source>
        <dbReference type="SAM" id="MobiDB-lite"/>
    </source>
</evidence>
<sequence length="50" mass="5146">HPVRGRSADCTEGSTGFRESVEIAGSGPRPSARPSARDRGRYGGSMTPAG</sequence>
<name>A0A813JX45_POLGL</name>
<feature type="non-terminal residue" evidence="2">
    <location>
        <position position="50"/>
    </location>
</feature>
<feature type="region of interest" description="Disordered" evidence="1">
    <location>
        <begin position="1"/>
        <end position="50"/>
    </location>
</feature>
<comment type="caution">
    <text evidence="2">The sequence shown here is derived from an EMBL/GenBank/DDBJ whole genome shotgun (WGS) entry which is preliminary data.</text>
</comment>
<organism evidence="2 3">
    <name type="scientific">Polarella glacialis</name>
    <name type="common">Dinoflagellate</name>
    <dbReference type="NCBI Taxonomy" id="89957"/>
    <lineage>
        <taxon>Eukaryota</taxon>
        <taxon>Sar</taxon>
        <taxon>Alveolata</taxon>
        <taxon>Dinophyceae</taxon>
        <taxon>Suessiales</taxon>
        <taxon>Suessiaceae</taxon>
        <taxon>Polarella</taxon>
    </lineage>
</organism>
<dbReference type="EMBL" id="CAJNNW010026568">
    <property type="protein sequence ID" value="CAE8686299.1"/>
    <property type="molecule type" value="Genomic_DNA"/>
</dbReference>